<feature type="domain" description="BFD-like [2Fe-2S]-binding" evidence="8">
    <location>
        <begin position="480"/>
        <end position="530"/>
    </location>
</feature>
<dbReference type="GO" id="GO:0098809">
    <property type="term" value="F:nitrite reductase activity"/>
    <property type="evidence" value="ECO:0007669"/>
    <property type="project" value="InterPro"/>
</dbReference>
<evidence type="ECO:0000256" key="2">
    <source>
        <dbReference type="ARBA" id="ARBA00022630"/>
    </source>
</evidence>
<dbReference type="SUPFAM" id="SSF56014">
    <property type="entry name" value="Nitrite and sulphite reductase 4Fe-4S domain-like"/>
    <property type="match status" value="1"/>
</dbReference>
<dbReference type="InterPro" id="IPR012744">
    <property type="entry name" value="Nitri_red_NirB"/>
</dbReference>
<dbReference type="FunFam" id="3.50.50.60:FF:000033">
    <property type="entry name" value="Nitrite reductase [NAD(P)H], large subunit"/>
    <property type="match status" value="1"/>
</dbReference>
<dbReference type="GO" id="GO:0020037">
    <property type="term" value="F:heme binding"/>
    <property type="evidence" value="ECO:0007669"/>
    <property type="project" value="InterPro"/>
</dbReference>
<feature type="domain" description="NADH-rubredoxin oxidoreductase C-terminal" evidence="10">
    <location>
        <begin position="316"/>
        <end position="384"/>
    </location>
</feature>
<dbReference type="PRINTS" id="PR00368">
    <property type="entry name" value="FADPNR"/>
</dbReference>
<name>A0A368VLE8_9BACL</name>
<dbReference type="InterPro" id="IPR007419">
    <property type="entry name" value="BFD-like_2Fe2S-bd_dom"/>
</dbReference>
<keyword evidence="2" id="KW-0285">Flavoprotein</keyword>
<dbReference type="GO" id="GO:0050661">
    <property type="term" value="F:NADP binding"/>
    <property type="evidence" value="ECO:0007669"/>
    <property type="project" value="InterPro"/>
</dbReference>
<protein>
    <submittedName>
        <fullName evidence="11">Nitrite reductase (NADH) large subunit</fullName>
    </submittedName>
</protein>
<evidence type="ECO:0000256" key="4">
    <source>
        <dbReference type="ARBA" id="ARBA00022827"/>
    </source>
</evidence>
<dbReference type="Gene3D" id="1.10.10.1100">
    <property type="entry name" value="BFD-like [2Fe-2S]-binding domain"/>
    <property type="match status" value="1"/>
</dbReference>
<dbReference type="GO" id="GO:0046872">
    <property type="term" value="F:metal ion binding"/>
    <property type="evidence" value="ECO:0007669"/>
    <property type="project" value="UniProtKB-KW"/>
</dbReference>
<dbReference type="AlphaFoldDB" id="A0A368VLE8"/>
<dbReference type="PANTHER" id="PTHR43429:SF3">
    <property type="entry name" value="NITRITE REDUCTASE [NAD(P)H]"/>
    <property type="match status" value="1"/>
</dbReference>
<dbReference type="SUPFAM" id="SSF51905">
    <property type="entry name" value="FAD/NAD(P)-binding domain"/>
    <property type="match status" value="2"/>
</dbReference>
<dbReference type="InterPro" id="IPR036188">
    <property type="entry name" value="FAD/NAD-bd_sf"/>
</dbReference>
<dbReference type="Pfam" id="PF04324">
    <property type="entry name" value="Fer2_BFD"/>
    <property type="match status" value="2"/>
</dbReference>
<keyword evidence="3" id="KW-0479">Metal-binding</keyword>
<evidence type="ECO:0000313" key="12">
    <source>
        <dbReference type="Proteomes" id="UP000252415"/>
    </source>
</evidence>
<evidence type="ECO:0000313" key="11">
    <source>
        <dbReference type="EMBL" id="RCW42330.1"/>
    </source>
</evidence>
<sequence length="714" mass="78074">MKRKKLVVIGNGMAGIKCVEEIYKLDPQQFHITVFGNEVHPNYNRILLSKVLQGDSSINDIVLNDWSWYEEKGIRLYTGETVVRIHAETQEVETASGIRTAYDSLIIATGSSAFIPPIAGVRKPGVISFRNIDDCNTMMDYAKKYRKAIVIGGGLLGLEAARGLLNLGMETDVIHNAPYLMNRQLDRMSADLLRAELEQQGMRFWLNKETESIIGLNRAKGVRFTGGSTLEADLIVISVGIRPNIQLAKTCGIETNRAIIVDDFMRTSIPHVYAVGECAEHRGTAYGLVAPLYEQGKVLARVLCGQDTDPYTGSVPYAQLKVSGVEVFSVGDIREGEADTALQMYDGVRGTYKKVTMKGGTIRGAILFGDTVEGTSLLSLVKRKAPVSALSTPAGNSGGGGLDAAAADMPDRETVCACNAVSKGAIMRAVIEDGLQTPEQVRDCTKASSSCGGCRPMMEAVVRYALRNGKEGLSSAAPPVCGCTELNHEMLKASIAQKEFSDIHEAMLFLGWKKPLGCEICQSSIRYYLELFHPRLSIQEVSFVKDEKYNSLSVGIKTSEDKDEEFNSRYLGEKLRKVWEPLSLPYPVKAAITSGMNSPAGVLVHDIGITGAPAGWEIFAGGHAEHPVKQGQLIGIAETDEQAGELAVSCLQLYRERSYYGESVWKWIEREGIVEIREMLFDLDFRQELVERAGDAGMPIKNDERLGEGICGNC</sequence>
<dbReference type="InterPro" id="IPR041575">
    <property type="entry name" value="Rubredoxin_C"/>
</dbReference>
<dbReference type="GO" id="GO:0042128">
    <property type="term" value="P:nitrate assimilation"/>
    <property type="evidence" value="ECO:0007669"/>
    <property type="project" value="InterPro"/>
</dbReference>
<dbReference type="CDD" id="cd19943">
    <property type="entry name" value="NirB_Fer2_BFD-like_1"/>
    <property type="match status" value="1"/>
</dbReference>
<dbReference type="InterPro" id="IPR023753">
    <property type="entry name" value="FAD/NAD-binding_dom"/>
</dbReference>
<dbReference type="InterPro" id="IPR016156">
    <property type="entry name" value="FAD/NAD-linked_Rdtase_dimer_sf"/>
</dbReference>
<comment type="caution">
    <text evidence="11">The sequence shown here is derived from an EMBL/GenBank/DDBJ whole genome shotgun (WGS) entry which is preliminary data.</text>
</comment>
<dbReference type="CDD" id="cd19944">
    <property type="entry name" value="NirB_Fer2_BFD-like_2"/>
    <property type="match status" value="1"/>
</dbReference>
<proteinExistence type="predicted"/>
<evidence type="ECO:0000256" key="6">
    <source>
        <dbReference type="ARBA" id="ARBA00023014"/>
    </source>
</evidence>
<dbReference type="Proteomes" id="UP000252415">
    <property type="component" value="Unassembled WGS sequence"/>
</dbReference>
<dbReference type="Pfam" id="PF01077">
    <property type="entry name" value="NIR_SIR"/>
    <property type="match status" value="1"/>
</dbReference>
<feature type="domain" description="BFD-like [2Fe-2S]-binding" evidence="8">
    <location>
        <begin position="415"/>
        <end position="462"/>
    </location>
</feature>
<dbReference type="GO" id="GO:0050660">
    <property type="term" value="F:flavin adenine dinucleotide binding"/>
    <property type="evidence" value="ECO:0007669"/>
    <property type="project" value="InterPro"/>
</dbReference>
<feature type="domain" description="FAD/NAD(P)-binding" evidence="9">
    <location>
        <begin position="5"/>
        <end position="281"/>
    </location>
</feature>
<dbReference type="RefSeq" id="WP_114382876.1">
    <property type="nucleotide sequence ID" value="NZ_QPJD01000017.1"/>
</dbReference>
<dbReference type="InterPro" id="IPR045854">
    <property type="entry name" value="NO2/SO3_Rdtase_4Fe4S_sf"/>
</dbReference>
<dbReference type="Pfam" id="PF07992">
    <property type="entry name" value="Pyr_redox_2"/>
    <property type="match status" value="1"/>
</dbReference>
<comment type="cofactor">
    <cofactor evidence="1">
        <name>FAD</name>
        <dbReference type="ChEBI" id="CHEBI:57692"/>
    </cofactor>
</comment>
<evidence type="ECO:0000256" key="3">
    <source>
        <dbReference type="ARBA" id="ARBA00022723"/>
    </source>
</evidence>
<dbReference type="GO" id="GO:0051536">
    <property type="term" value="F:iron-sulfur cluster binding"/>
    <property type="evidence" value="ECO:0007669"/>
    <property type="project" value="UniProtKB-KW"/>
</dbReference>
<dbReference type="EMBL" id="QPJD01000017">
    <property type="protein sequence ID" value="RCW42330.1"/>
    <property type="molecule type" value="Genomic_DNA"/>
</dbReference>
<dbReference type="Gene3D" id="3.50.50.60">
    <property type="entry name" value="FAD/NAD(P)-binding domain"/>
    <property type="match status" value="2"/>
</dbReference>
<keyword evidence="5" id="KW-0408">Iron</keyword>
<dbReference type="Gene3D" id="3.30.390.30">
    <property type="match status" value="1"/>
</dbReference>
<dbReference type="InterPro" id="IPR050260">
    <property type="entry name" value="FAD-bd_OxRdtase"/>
</dbReference>
<feature type="domain" description="Nitrite/sulphite reductase 4Fe-4S" evidence="7">
    <location>
        <begin position="571"/>
        <end position="682"/>
    </location>
</feature>
<dbReference type="InterPro" id="IPR041854">
    <property type="entry name" value="BFD-like_2Fe2S-bd_dom_sf"/>
</dbReference>
<evidence type="ECO:0000259" key="8">
    <source>
        <dbReference type="Pfam" id="PF04324"/>
    </source>
</evidence>
<evidence type="ECO:0000256" key="1">
    <source>
        <dbReference type="ARBA" id="ARBA00001974"/>
    </source>
</evidence>
<evidence type="ECO:0000259" key="7">
    <source>
        <dbReference type="Pfam" id="PF01077"/>
    </source>
</evidence>
<keyword evidence="6" id="KW-0411">Iron-sulfur</keyword>
<evidence type="ECO:0000259" key="10">
    <source>
        <dbReference type="Pfam" id="PF18267"/>
    </source>
</evidence>
<keyword evidence="12" id="KW-1185">Reference proteome</keyword>
<accession>A0A368VLE8</accession>
<evidence type="ECO:0000256" key="5">
    <source>
        <dbReference type="ARBA" id="ARBA00023004"/>
    </source>
</evidence>
<dbReference type="PANTHER" id="PTHR43429">
    <property type="entry name" value="PYRIDINE NUCLEOTIDE-DISULFIDE OXIDOREDUCTASE DOMAIN-CONTAINING"/>
    <property type="match status" value="1"/>
</dbReference>
<reference evidence="11 12" key="1">
    <citation type="submission" date="2018-07" db="EMBL/GenBank/DDBJ databases">
        <title>Genomic Encyclopedia of Type Strains, Phase III (KMG-III): the genomes of soil and plant-associated and newly described type strains.</title>
        <authorList>
            <person name="Whitman W."/>
        </authorList>
    </citation>
    <scope>NUCLEOTIDE SEQUENCE [LARGE SCALE GENOMIC DNA]</scope>
    <source>
        <strain evidence="11 12">CECT 7506</strain>
    </source>
</reference>
<dbReference type="InterPro" id="IPR006067">
    <property type="entry name" value="NO2/SO3_Rdtase_4Fe4S_dom"/>
</dbReference>
<gene>
    <name evidence="11" type="ORF">DFP97_11754</name>
</gene>
<dbReference type="PRINTS" id="PR00411">
    <property type="entry name" value="PNDRDTASEI"/>
</dbReference>
<dbReference type="Gene3D" id="3.30.413.10">
    <property type="entry name" value="Sulfite Reductase Hemoprotein, domain 1"/>
    <property type="match status" value="1"/>
</dbReference>
<keyword evidence="4" id="KW-0274">FAD</keyword>
<dbReference type="NCBIfam" id="TIGR02374">
    <property type="entry name" value="nitri_red_nirB"/>
    <property type="match status" value="1"/>
</dbReference>
<organism evidence="11 12">
    <name type="scientific">Paenibacillus prosopidis</name>
    <dbReference type="NCBI Taxonomy" id="630520"/>
    <lineage>
        <taxon>Bacteria</taxon>
        <taxon>Bacillati</taxon>
        <taxon>Bacillota</taxon>
        <taxon>Bacilli</taxon>
        <taxon>Bacillales</taxon>
        <taxon>Paenibacillaceae</taxon>
        <taxon>Paenibacillus</taxon>
    </lineage>
</organism>
<dbReference type="OrthoDB" id="9792592at2"/>
<dbReference type="Pfam" id="PF18267">
    <property type="entry name" value="Rubredoxin_C"/>
    <property type="match status" value="1"/>
</dbReference>
<evidence type="ECO:0000259" key="9">
    <source>
        <dbReference type="Pfam" id="PF07992"/>
    </source>
</evidence>